<dbReference type="GO" id="GO:0032259">
    <property type="term" value="P:methylation"/>
    <property type="evidence" value="ECO:0007669"/>
    <property type="project" value="UniProtKB-KW"/>
</dbReference>
<dbReference type="PANTHER" id="PTHR44942:SF4">
    <property type="entry name" value="METHYLTRANSFERASE TYPE 11 DOMAIN-CONTAINING PROTEIN"/>
    <property type="match status" value="1"/>
</dbReference>
<evidence type="ECO:0000256" key="1">
    <source>
        <dbReference type="ARBA" id="ARBA00008361"/>
    </source>
</evidence>
<dbReference type="Proteomes" id="UP000013776">
    <property type="component" value="Unassembled WGS sequence"/>
</dbReference>
<dbReference type="InterPro" id="IPR029063">
    <property type="entry name" value="SAM-dependent_MTases_sf"/>
</dbReference>
<evidence type="ECO:0000313" key="6">
    <source>
        <dbReference type="Proteomes" id="UP000013776"/>
    </source>
</evidence>
<dbReference type="OrthoDB" id="10027013at2759"/>
<comment type="caution">
    <text evidence="5">The sequence shown here is derived from an EMBL/GenBank/DDBJ whole genome shotgun (WGS) entry which is preliminary data.</text>
</comment>
<dbReference type="InterPro" id="IPR013216">
    <property type="entry name" value="Methyltransf_11"/>
</dbReference>
<keyword evidence="6" id="KW-1185">Reference proteome</keyword>
<organism evidence="5 6">
    <name type="scientific">Taphrina deformans (strain PYCC 5710 / ATCC 11124 / CBS 356.35 / IMI 108563 / JCM 9778 / NBRC 8474)</name>
    <name type="common">Peach leaf curl fungus</name>
    <name type="synonym">Lalaria deformans</name>
    <dbReference type="NCBI Taxonomy" id="1097556"/>
    <lineage>
        <taxon>Eukaryota</taxon>
        <taxon>Fungi</taxon>
        <taxon>Dikarya</taxon>
        <taxon>Ascomycota</taxon>
        <taxon>Taphrinomycotina</taxon>
        <taxon>Taphrinomycetes</taxon>
        <taxon>Taphrinales</taxon>
        <taxon>Taphrinaceae</taxon>
        <taxon>Taphrina</taxon>
    </lineage>
</organism>
<sequence length="264" mass="29792">MSQETPPKVHQTSQTSFTSNAVLYDKARPSYIPSSVDALVKMLRLQKGDNVLDLACGTGIFTRTIMDRGFDLTAAEPSPGMIKAFSARTPEIPIHAAGAHNLPFPDESFDAVTIAQAFHWFADEESLIEIARVLKPNGRLGLIWNLEKTGISPFADEYFHAVVAHDEGLPQYRKNEWMPVLKNTKVFQVPYEEYLEDYFLSYTPEQLWDRTQSKSFITSLSAEEQGKLRKQLDHLVAKYPETPKDSEGKLICPQFVRVIALQKA</sequence>
<evidence type="ECO:0000256" key="3">
    <source>
        <dbReference type="ARBA" id="ARBA00022679"/>
    </source>
</evidence>
<dbReference type="SUPFAM" id="SSF53335">
    <property type="entry name" value="S-adenosyl-L-methionine-dependent methyltransferases"/>
    <property type="match status" value="1"/>
</dbReference>
<dbReference type="eggNOG" id="KOG3010">
    <property type="taxonomic scope" value="Eukaryota"/>
</dbReference>
<dbReference type="PANTHER" id="PTHR44942">
    <property type="entry name" value="METHYLTRANSF_11 DOMAIN-CONTAINING PROTEIN"/>
    <property type="match status" value="1"/>
</dbReference>
<dbReference type="STRING" id="1097556.R4XCK8"/>
<dbReference type="InterPro" id="IPR051052">
    <property type="entry name" value="Diverse_substrate_MTase"/>
</dbReference>
<dbReference type="Pfam" id="PF08241">
    <property type="entry name" value="Methyltransf_11"/>
    <property type="match status" value="1"/>
</dbReference>
<keyword evidence="3" id="KW-0808">Transferase</keyword>
<comment type="similarity">
    <text evidence="1">Belongs to the methyltransferase superfamily.</text>
</comment>
<name>R4XCK8_TAPDE</name>
<reference evidence="5 6" key="1">
    <citation type="journal article" date="2013" name="MBio">
        <title>Genome sequencing of the plant pathogen Taphrina deformans, the causal agent of peach leaf curl.</title>
        <authorList>
            <person name="Cisse O.H."/>
            <person name="Almeida J.M.G.C.F."/>
            <person name="Fonseca A."/>
            <person name="Kumar A.A."/>
            <person name="Salojaervi J."/>
            <person name="Overmyer K."/>
            <person name="Hauser P.M."/>
            <person name="Pagni M."/>
        </authorList>
    </citation>
    <scope>NUCLEOTIDE SEQUENCE [LARGE SCALE GENOMIC DNA]</scope>
    <source>
        <strain evidence="6">PYCC 5710 / ATCC 11124 / CBS 356.35 / IMI 108563 / JCM 9778 / NBRC 8474</strain>
    </source>
</reference>
<gene>
    <name evidence="5" type="ORF">TAPDE_002040</name>
</gene>
<keyword evidence="2" id="KW-0489">Methyltransferase</keyword>
<evidence type="ECO:0000256" key="2">
    <source>
        <dbReference type="ARBA" id="ARBA00022603"/>
    </source>
</evidence>
<accession>R4XCK8</accession>
<dbReference type="AlphaFoldDB" id="R4XCK8"/>
<evidence type="ECO:0000259" key="4">
    <source>
        <dbReference type="Pfam" id="PF08241"/>
    </source>
</evidence>
<dbReference type="Gene3D" id="3.40.50.150">
    <property type="entry name" value="Vaccinia Virus protein VP39"/>
    <property type="match status" value="1"/>
</dbReference>
<proteinExistence type="inferred from homology"/>
<dbReference type="GO" id="GO:0008757">
    <property type="term" value="F:S-adenosylmethionine-dependent methyltransferase activity"/>
    <property type="evidence" value="ECO:0007669"/>
    <property type="project" value="InterPro"/>
</dbReference>
<protein>
    <submittedName>
        <fullName evidence="5">Uncharacterized methyltransferase-like C25B8.10</fullName>
    </submittedName>
</protein>
<feature type="domain" description="Methyltransferase type 11" evidence="4">
    <location>
        <begin position="52"/>
        <end position="140"/>
    </location>
</feature>
<evidence type="ECO:0000313" key="5">
    <source>
        <dbReference type="EMBL" id="CCG82101.1"/>
    </source>
</evidence>
<dbReference type="EMBL" id="CAHR02000070">
    <property type="protein sequence ID" value="CCG82101.1"/>
    <property type="molecule type" value="Genomic_DNA"/>
</dbReference>
<dbReference type="CDD" id="cd02440">
    <property type="entry name" value="AdoMet_MTases"/>
    <property type="match status" value="1"/>
</dbReference>